<dbReference type="InterPro" id="IPR007410">
    <property type="entry name" value="LpqE-like"/>
</dbReference>
<reference evidence="2 3" key="1">
    <citation type="submission" date="2020-01" db="EMBL/GenBank/DDBJ databases">
        <title>Frigidibacter albus SP32T (=CGMCC 1.13995T).</title>
        <authorList>
            <person name="Liao X."/>
        </authorList>
    </citation>
    <scope>NUCLEOTIDE SEQUENCE [LARGE SCALE GENOMIC DNA]</scope>
    <source>
        <strain evidence="2 3">SP32</strain>
    </source>
</reference>
<keyword evidence="1" id="KW-0732">Signal</keyword>
<dbReference type="Pfam" id="PF04314">
    <property type="entry name" value="PCuAC"/>
    <property type="match status" value="1"/>
</dbReference>
<dbReference type="Gene3D" id="2.60.40.1890">
    <property type="entry name" value="PCu(A)C copper chaperone"/>
    <property type="match status" value="1"/>
</dbReference>
<feature type="chain" id="PRO_5027007781" evidence="1">
    <location>
        <begin position="22"/>
        <end position="162"/>
    </location>
</feature>
<evidence type="ECO:0000313" key="3">
    <source>
        <dbReference type="Proteomes" id="UP000477083"/>
    </source>
</evidence>
<name>A0A6L8VLL7_9RHOB</name>
<gene>
    <name evidence="2" type="ORF">GS660_14280</name>
</gene>
<accession>A0A6L8VLL7</accession>
<dbReference type="SUPFAM" id="SSF110087">
    <property type="entry name" value="DR1885-like metal-binding protein"/>
    <property type="match status" value="1"/>
</dbReference>
<feature type="signal peptide" evidence="1">
    <location>
        <begin position="1"/>
        <end position="21"/>
    </location>
</feature>
<keyword evidence="3" id="KW-1185">Reference proteome</keyword>
<dbReference type="EMBL" id="WWNR01000009">
    <property type="protein sequence ID" value="MZQ90259.1"/>
    <property type="molecule type" value="Genomic_DNA"/>
</dbReference>
<evidence type="ECO:0000256" key="1">
    <source>
        <dbReference type="SAM" id="SignalP"/>
    </source>
</evidence>
<dbReference type="InterPro" id="IPR058248">
    <property type="entry name" value="Lxx211020-like"/>
</dbReference>
<organism evidence="2 3">
    <name type="scientific">Frigidibacter albus</name>
    <dbReference type="NCBI Taxonomy" id="1465486"/>
    <lineage>
        <taxon>Bacteria</taxon>
        <taxon>Pseudomonadati</taxon>
        <taxon>Pseudomonadota</taxon>
        <taxon>Alphaproteobacteria</taxon>
        <taxon>Rhodobacterales</taxon>
        <taxon>Paracoccaceae</taxon>
        <taxon>Frigidibacter</taxon>
    </lineage>
</organism>
<dbReference type="OrthoDB" id="9796962at2"/>
<evidence type="ECO:0000313" key="2">
    <source>
        <dbReference type="EMBL" id="MZQ90259.1"/>
    </source>
</evidence>
<sequence length="162" mass="16636">MKRALSLLAAALLAGTPLATAAFAHGVTAGDLEIIHPAIPAPSPAAKSAAGYLAISNGGAEPDRLLAVEGEFADKIMLHTTEFSADGVARMMHLEAIEIPAGDTVVLEPGAMHVMLMGLTGPLAEGDLLPATLVFERAGRVEVEFSVDPADAEDDHADHSGH</sequence>
<proteinExistence type="predicted"/>
<protein>
    <submittedName>
        <fullName evidence="2">Copper chaperone PCu(A)C</fullName>
    </submittedName>
</protein>
<dbReference type="PANTHER" id="PTHR36302:SF1">
    <property type="entry name" value="COPPER CHAPERONE PCU(A)C"/>
    <property type="match status" value="1"/>
</dbReference>
<dbReference type="InterPro" id="IPR036182">
    <property type="entry name" value="PCuAC_sf"/>
</dbReference>
<comment type="caution">
    <text evidence="2">The sequence shown here is derived from an EMBL/GenBank/DDBJ whole genome shotgun (WGS) entry which is preliminary data.</text>
</comment>
<dbReference type="Proteomes" id="UP000477083">
    <property type="component" value="Unassembled WGS sequence"/>
</dbReference>
<dbReference type="RefSeq" id="WP_161347653.1">
    <property type="nucleotide sequence ID" value="NZ_BMGW01000009.1"/>
</dbReference>
<dbReference type="PANTHER" id="PTHR36302">
    <property type="entry name" value="BLR7088 PROTEIN"/>
    <property type="match status" value="1"/>
</dbReference>
<dbReference type="AlphaFoldDB" id="A0A6L8VLL7"/>